<name>A0A6B0UNN1_IXORI</name>
<keyword evidence="1" id="KW-0732">Signal</keyword>
<feature type="signal peptide" evidence="1">
    <location>
        <begin position="1"/>
        <end position="29"/>
    </location>
</feature>
<protein>
    <submittedName>
        <fullName evidence="2">Putative secreted protein</fullName>
    </submittedName>
</protein>
<proteinExistence type="predicted"/>
<evidence type="ECO:0000313" key="2">
    <source>
        <dbReference type="EMBL" id="MXU91419.1"/>
    </source>
</evidence>
<reference evidence="2" key="1">
    <citation type="submission" date="2019-12" db="EMBL/GenBank/DDBJ databases">
        <title>An insight into the sialome of adult female Ixodes ricinus ticks feeding for 6 days.</title>
        <authorList>
            <person name="Perner J."/>
            <person name="Ribeiro J.M.C."/>
        </authorList>
    </citation>
    <scope>NUCLEOTIDE SEQUENCE</scope>
    <source>
        <strain evidence="2">Semi-engorged</strain>
        <tissue evidence="2">Salivary glands</tissue>
    </source>
</reference>
<organism evidence="2">
    <name type="scientific">Ixodes ricinus</name>
    <name type="common">Common tick</name>
    <name type="synonym">Acarus ricinus</name>
    <dbReference type="NCBI Taxonomy" id="34613"/>
    <lineage>
        <taxon>Eukaryota</taxon>
        <taxon>Metazoa</taxon>
        <taxon>Ecdysozoa</taxon>
        <taxon>Arthropoda</taxon>
        <taxon>Chelicerata</taxon>
        <taxon>Arachnida</taxon>
        <taxon>Acari</taxon>
        <taxon>Parasitiformes</taxon>
        <taxon>Ixodida</taxon>
        <taxon>Ixodoidea</taxon>
        <taxon>Ixodidae</taxon>
        <taxon>Ixodinae</taxon>
        <taxon>Ixodes</taxon>
    </lineage>
</organism>
<sequence>MRMRCPSARFWRWLPMVLAPASVYVGIDAADLDTPRQMRRATLWVVSRFSTCEVLRPSSGSAYNGTDSTSPWCIWSIMLWGAPQVLPASDRKVLVRRLMLWIARATAGPQVSRRSMTSPRHV</sequence>
<dbReference type="AlphaFoldDB" id="A0A6B0UNN1"/>
<accession>A0A6B0UNN1</accession>
<evidence type="ECO:0000256" key="1">
    <source>
        <dbReference type="SAM" id="SignalP"/>
    </source>
</evidence>
<feature type="chain" id="PRO_5025601052" evidence="1">
    <location>
        <begin position="30"/>
        <end position="122"/>
    </location>
</feature>
<dbReference type="EMBL" id="GIFC01009336">
    <property type="protein sequence ID" value="MXU91419.1"/>
    <property type="molecule type" value="Transcribed_RNA"/>
</dbReference>